<dbReference type="EMBL" id="JAUOQO010000958">
    <property type="protein sequence ID" value="MDO6575610.1"/>
    <property type="molecule type" value="Genomic_DNA"/>
</dbReference>
<name>A0AAW7YY03_9STAP</name>
<protein>
    <submittedName>
        <fullName evidence="1">Uncharacterized protein</fullName>
    </submittedName>
</protein>
<feature type="non-terminal residue" evidence="1">
    <location>
        <position position="1"/>
    </location>
</feature>
<comment type="caution">
    <text evidence="1">The sequence shown here is derived from an EMBL/GenBank/DDBJ whole genome shotgun (WGS) entry which is preliminary data.</text>
</comment>
<sequence>EGQYYEIKPLEYQFQPNGPGYFDVTEGCVGVAIDLGDNASGVRRYQLTGNTTDLDALTFSAVLRKRYVWATDTSTTVIP</sequence>
<feature type="non-terminal residue" evidence="1">
    <location>
        <position position="79"/>
    </location>
</feature>
<keyword evidence="2" id="KW-1185">Reference proteome</keyword>
<accession>A0AAW7YY03</accession>
<organism evidence="1 2">
    <name type="scientific">Staphylococcus pasteuri_A</name>
    <dbReference type="NCBI Taxonomy" id="3062664"/>
    <lineage>
        <taxon>Bacteria</taxon>
        <taxon>Bacillati</taxon>
        <taxon>Bacillota</taxon>
        <taxon>Bacilli</taxon>
        <taxon>Bacillales</taxon>
        <taxon>Staphylococcaceae</taxon>
        <taxon>Staphylococcus</taxon>
    </lineage>
</organism>
<gene>
    <name evidence="1" type="ORF">Q4528_15980</name>
</gene>
<evidence type="ECO:0000313" key="2">
    <source>
        <dbReference type="Proteomes" id="UP001170310"/>
    </source>
</evidence>
<reference evidence="1" key="1">
    <citation type="submission" date="2023-07" db="EMBL/GenBank/DDBJ databases">
        <title>Genome content predicts the carbon catabolic preferences of heterotrophic bacteria.</title>
        <authorList>
            <person name="Gralka M."/>
        </authorList>
    </citation>
    <scope>NUCLEOTIDE SEQUENCE</scope>
    <source>
        <strain evidence="1">E2R20</strain>
    </source>
</reference>
<evidence type="ECO:0000313" key="1">
    <source>
        <dbReference type="EMBL" id="MDO6575610.1"/>
    </source>
</evidence>
<proteinExistence type="predicted"/>
<dbReference type="RefSeq" id="WP_303522754.1">
    <property type="nucleotide sequence ID" value="NZ_JAUOQO010000958.1"/>
</dbReference>
<dbReference type="AlphaFoldDB" id="A0AAW7YY03"/>
<dbReference type="Proteomes" id="UP001170310">
    <property type="component" value="Unassembled WGS sequence"/>
</dbReference>